<feature type="binding site" evidence="1">
    <location>
        <position position="52"/>
    </location>
    <ligand>
        <name>Mg(2+)</name>
        <dbReference type="ChEBI" id="CHEBI:18420"/>
        <label>4</label>
    </ligand>
</feature>
<dbReference type="Gene3D" id="3.30.1330.10">
    <property type="entry name" value="PurM-like, N-terminal domain"/>
    <property type="match status" value="1"/>
</dbReference>
<dbReference type="InterPro" id="IPR036676">
    <property type="entry name" value="PurM-like_C_sf"/>
</dbReference>
<keyword evidence="1 4" id="KW-0418">Kinase</keyword>
<evidence type="ECO:0000256" key="1">
    <source>
        <dbReference type="HAMAP-Rule" id="MF_02128"/>
    </source>
</evidence>
<dbReference type="CDD" id="cd02194">
    <property type="entry name" value="ThiL"/>
    <property type="match status" value="1"/>
</dbReference>
<feature type="domain" description="PurM-like N-terminal" evidence="2">
    <location>
        <begin position="37"/>
        <end position="149"/>
    </location>
</feature>
<feature type="binding site" evidence="1">
    <location>
        <position position="232"/>
    </location>
    <ligand>
        <name>ATP</name>
        <dbReference type="ChEBI" id="CHEBI:30616"/>
    </ligand>
</feature>
<feature type="binding site" evidence="1">
    <location>
        <position position="230"/>
    </location>
    <ligand>
        <name>Mg(2+)</name>
        <dbReference type="ChEBI" id="CHEBI:18420"/>
        <label>3</label>
    </ligand>
</feature>
<dbReference type="OrthoDB" id="9802811at2"/>
<feature type="binding site" evidence="1">
    <location>
        <position position="54"/>
    </location>
    <ligand>
        <name>Mg(2+)</name>
        <dbReference type="ChEBI" id="CHEBI:18420"/>
        <label>1</label>
    </ligand>
</feature>
<keyword evidence="5" id="KW-1185">Reference proteome</keyword>
<dbReference type="InterPro" id="IPR016188">
    <property type="entry name" value="PurM-like_N"/>
</dbReference>
<evidence type="ECO:0000259" key="2">
    <source>
        <dbReference type="Pfam" id="PF00586"/>
    </source>
</evidence>
<dbReference type="InterPro" id="IPR036921">
    <property type="entry name" value="PurM-like_N_sf"/>
</dbReference>
<feature type="binding site" evidence="1">
    <location>
        <position position="233"/>
    </location>
    <ligand>
        <name>Mg(2+)</name>
        <dbReference type="ChEBI" id="CHEBI:18420"/>
        <label>5</label>
    </ligand>
</feature>
<dbReference type="GO" id="GO:0009228">
    <property type="term" value="P:thiamine biosynthetic process"/>
    <property type="evidence" value="ECO:0007669"/>
    <property type="project" value="UniProtKB-KW"/>
</dbReference>
<feature type="binding site" evidence="1">
    <location>
        <position position="83"/>
    </location>
    <ligand>
        <name>Mg(2+)</name>
        <dbReference type="ChEBI" id="CHEBI:18420"/>
        <label>3</label>
    </ligand>
</feature>
<sequence length="333" mass="34336">MPASPQPRIVSDLTESQLLDRLLPLMDTGPAERVGPGDDAAVLDLAGPVVATTDVVVRGVDWREDWSEPEDLAVKVVTQNLADIAAMGARPRSLLLTLTMEPTTEVEWVLRLAAQLGQECRRYGVSAAGGDLSGAPPGFASIGVTALGVLDGVSPVLRSGARTGDRVAVAGSLGRSAVGLSLLLAATAGSRGVGDVAAVPREALAHHRRPSSPLSQGPIAARAGASAMIDISDGLLRDAGRIGRASGVAVSIDSAALAPDLNWAERYLSREEARACVLTGGEEHSLLACFPATVEVPPWWRVIGEVVAGEGLLLDGRAVPAGGWDHFADRPGA</sequence>
<dbReference type="GO" id="GO:0009229">
    <property type="term" value="P:thiamine diphosphate biosynthetic process"/>
    <property type="evidence" value="ECO:0007669"/>
    <property type="project" value="UniProtKB-UniRule"/>
</dbReference>
<gene>
    <name evidence="1" type="primary">thiL</name>
    <name evidence="4" type="ORF">BN13_720016</name>
</gene>
<feature type="binding site" evidence="1">
    <location>
        <position position="83"/>
    </location>
    <ligand>
        <name>Mg(2+)</name>
        <dbReference type="ChEBI" id="CHEBI:18420"/>
        <label>2</label>
    </ligand>
</feature>
<dbReference type="EC" id="2.7.4.16" evidence="1"/>
<comment type="similarity">
    <text evidence="1">Belongs to the thiamine-monophosphate kinase family.</text>
</comment>
<comment type="pathway">
    <text evidence="1">Cofactor biosynthesis; thiamine diphosphate biosynthesis; thiamine diphosphate from thiamine phosphate: step 1/1.</text>
</comment>
<feature type="binding site" evidence="1">
    <location>
        <position position="83"/>
    </location>
    <ligand>
        <name>Mg(2+)</name>
        <dbReference type="ChEBI" id="CHEBI:18420"/>
        <label>4</label>
    </ligand>
</feature>
<feature type="binding site" evidence="1">
    <location>
        <position position="282"/>
    </location>
    <ligand>
        <name>substrate</name>
    </ligand>
</feature>
<dbReference type="GO" id="GO:0005524">
    <property type="term" value="F:ATP binding"/>
    <property type="evidence" value="ECO:0007669"/>
    <property type="project" value="UniProtKB-UniRule"/>
</dbReference>
<feature type="binding site" evidence="1">
    <location>
        <position position="131"/>
    </location>
    <ligand>
        <name>Mg(2+)</name>
        <dbReference type="ChEBI" id="CHEBI:18420"/>
        <label>1</label>
    </ligand>
</feature>
<organism evidence="4 5">
    <name type="scientific">Nostocoides jenkinsii Ben 74</name>
    <dbReference type="NCBI Taxonomy" id="1193518"/>
    <lineage>
        <taxon>Bacteria</taxon>
        <taxon>Bacillati</taxon>
        <taxon>Actinomycetota</taxon>
        <taxon>Actinomycetes</taxon>
        <taxon>Micrococcales</taxon>
        <taxon>Intrasporangiaceae</taxon>
        <taxon>Nostocoides</taxon>
    </lineage>
</organism>
<dbReference type="Pfam" id="PF02769">
    <property type="entry name" value="AIRS_C"/>
    <property type="match status" value="1"/>
</dbReference>
<protein>
    <recommendedName>
        <fullName evidence="1">Thiamine-monophosphate kinase</fullName>
        <shortName evidence="1">TMP kinase</shortName>
        <shortName evidence="1">Thiamine-phosphate kinase</shortName>
        <ecNumber evidence="1">2.7.4.16</ecNumber>
    </recommendedName>
</protein>
<feature type="binding site" evidence="1">
    <location>
        <begin position="130"/>
        <end position="131"/>
    </location>
    <ligand>
        <name>ATP</name>
        <dbReference type="ChEBI" id="CHEBI:30616"/>
    </ligand>
</feature>
<dbReference type="InterPro" id="IPR010918">
    <property type="entry name" value="PurM-like_C_dom"/>
</dbReference>
<accession>A0A077MGG8</accession>
<dbReference type="RefSeq" id="WP_048546988.1">
    <property type="nucleotide sequence ID" value="NZ_HF571038.1"/>
</dbReference>
<name>A0A077MGG8_9MICO</name>
<feature type="binding site" evidence="1">
    <location>
        <position position="158"/>
    </location>
    <ligand>
        <name>ATP</name>
        <dbReference type="ChEBI" id="CHEBI:30616"/>
    </ligand>
</feature>
<feature type="binding site" evidence="1">
    <location>
        <position position="61"/>
    </location>
    <ligand>
        <name>substrate</name>
    </ligand>
</feature>
<dbReference type="Gene3D" id="3.90.650.10">
    <property type="entry name" value="PurM-like C-terminal domain"/>
    <property type="match status" value="1"/>
</dbReference>
<feature type="binding site" evidence="1">
    <location>
        <position position="54"/>
    </location>
    <ligand>
        <name>Mg(2+)</name>
        <dbReference type="ChEBI" id="CHEBI:18420"/>
        <label>2</label>
    </ligand>
</feature>
<dbReference type="PANTHER" id="PTHR30270:SF0">
    <property type="entry name" value="THIAMINE-MONOPHOSPHATE KINASE"/>
    <property type="match status" value="1"/>
</dbReference>
<comment type="miscellaneous">
    <text evidence="1">Reaction mechanism of ThiL seems to utilize a direct, inline transfer of the gamma-phosphate of ATP to TMP rather than a phosphorylated enzyme intermediate.</text>
</comment>
<feature type="binding site" evidence="1">
    <location>
        <position position="39"/>
    </location>
    <ligand>
        <name>Mg(2+)</name>
        <dbReference type="ChEBI" id="CHEBI:18420"/>
        <label>3</label>
    </ligand>
</feature>
<comment type="caution">
    <text evidence="4">The sequence shown here is derived from an EMBL/GenBank/DDBJ whole genome shotgun (WGS) entry which is preliminary data.</text>
</comment>
<keyword evidence="1" id="KW-0460">Magnesium</keyword>
<feature type="binding site" evidence="1">
    <location>
        <position position="53"/>
    </location>
    <ligand>
        <name>Mg(2+)</name>
        <dbReference type="ChEBI" id="CHEBI:18420"/>
        <label>1</label>
    </ligand>
</feature>
<dbReference type="GO" id="GO:0000287">
    <property type="term" value="F:magnesium ion binding"/>
    <property type="evidence" value="ECO:0007669"/>
    <property type="project" value="UniProtKB-UniRule"/>
</dbReference>
<dbReference type="PANTHER" id="PTHR30270">
    <property type="entry name" value="THIAMINE-MONOPHOSPHATE KINASE"/>
    <property type="match status" value="1"/>
</dbReference>
<feature type="binding site" evidence="1">
    <location>
        <position position="39"/>
    </location>
    <ligand>
        <name>Mg(2+)</name>
        <dbReference type="ChEBI" id="CHEBI:18420"/>
        <label>4</label>
    </ligand>
</feature>
<feature type="domain" description="PurM-like C-terminal" evidence="3">
    <location>
        <begin position="163"/>
        <end position="311"/>
    </location>
</feature>
<comment type="function">
    <text evidence="1">Catalyzes the ATP-dependent phosphorylation of thiamine-monophosphate (TMP) to form thiamine-pyrophosphate (TPP), the active form of vitamin B1.</text>
</comment>
<reference evidence="4 5" key="1">
    <citation type="journal article" date="2013" name="ISME J.">
        <title>A metabolic model for members of the genus Tetrasphaera involved in enhanced biological phosphorus removal.</title>
        <authorList>
            <person name="Kristiansen R."/>
            <person name="Nguyen H.T.T."/>
            <person name="Saunders A.M."/>
            <person name="Nielsen J.L."/>
            <person name="Wimmer R."/>
            <person name="Le V.Q."/>
            <person name="McIlroy S.J."/>
            <person name="Petrovski S."/>
            <person name="Seviour R.J."/>
            <person name="Calteau A."/>
            <person name="Nielsen K.L."/>
            <person name="Nielsen P.H."/>
        </authorList>
    </citation>
    <scope>NUCLEOTIDE SEQUENCE [LARGE SCALE GENOMIC DNA]</scope>
    <source>
        <strain evidence="4 5">Ben 74</strain>
    </source>
</reference>
<dbReference type="PIRSF" id="PIRSF005303">
    <property type="entry name" value="Thiam_monoph_kin"/>
    <property type="match status" value="1"/>
</dbReference>
<dbReference type="SUPFAM" id="SSF55326">
    <property type="entry name" value="PurM N-terminal domain-like"/>
    <property type="match status" value="1"/>
</dbReference>
<dbReference type="HAMAP" id="MF_02128">
    <property type="entry name" value="TMP_kinase"/>
    <property type="match status" value="1"/>
</dbReference>
<dbReference type="SUPFAM" id="SSF56042">
    <property type="entry name" value="PurM C-terminal domain-like"/>
    <property type="match status" value="1"/>
</dbReference>
<keyword evidence="1" id="KW-0067">ATP-binding</keyword>
<keyword evidence="1" id="KW-0808">Transferase</keyword>
<dbReference type="Pfam" id="PF00586">
    <property type="entry name" value="AIRS"/>
    <property type="match status" value="1"/>
</dbReference>
<comment type="catalytic activity">
    <reaction evidence="1">
        <text>thiamine phosphate + ATP = thiamine diphosphate + ADP</text>
        <dbReference type="Rhea" id="RHEA:15913"/>
        <dbReference type="ChEBI" id="CHEBI:30616"/>
        <dbReference type="ChEBI" id="CHEBI:37575"/>
        <dbReference type="ChEBI" id="CHEBI:58937"/>
        <dbReference type="ChEBI" id="CHEBI:456216"/>
        <dbReference type="EC" id="2.7.4.16"/>
    </reaction>
</comment>
<keyword evidence="1" id="KW-0479">Metal-binding</keyword>
<evidence type="ECO:0000313" key="5">
    <source>
        <dbReference type="Proteomes" id="UP000035720"/>
    </source>
</evidence>
<comment type="caution">
    <text evidence="1">Lacks conserved residue(s) required for the propagation of feature annotation.</text>
</comment>
<dbReference type="AlphaFoldDB" id="A0A077MGG8"/>
<dbReference type="EMBL" id="CAJC01000186">
    <property type="protein sequence ID" value="CCI54462.1"/>
    <property type="molecule type" value="Genomic_DNA"/>
</dbReference>
<dbReference type="NCBIfam" id="TIGR01379">
    <property type="entry name" value="thiL"/>
    <property type="match status" value="1"/>
</dbReference>
<proteinExistence type="inferred from homology"/>
<dbReference type="GO" id="GO:0009030">
    <property type="term" value="F:thiamine-phosphate kinase activity"/>
    <property type="evidence" value="ECO:0007669"/>
    <property type="project" value="UniProtKB-UniRule"/>
</dbReference>
<dbReference type="UniPathway" id="UPA00060">
    <property type="reaction ID" value="UER00142"/>
</dbReference>
<keyword evidence="1" id="KW-0784">Thiamine biosynthesis</keyword>
<dbReference type="InterPro" id="IPR006283">
    <property type="entry name" value="ThiL-like"/>
</dbReference>
<dbReference type="Proteomes" id="UP000035720">
    <property type="component" value="Unassembled WGS sequence"/>
</dbReference>
<keyword evidence="1" id="KW-0547">Nucleotide-binding</keyword>
<dbReference type="STRING" id="1193518.BN13_720016"/>
<feature type="binding site" evidence="1">
    <location>
        <position position="324"/>
    </location>
    <ligand>
        <name>substrate</name>
    </ligand>
</feature>
<evidence type="ECO:0000259" key="3">
    <source>
        <dbReference type="Pfam" id="PF02769"/>
    </source>
</evidence>
<evidence type="ECO:0000313" key="4">
    <source>
        <dbReference type="EMBL" id="CCI54462.1"/>
    </source>
</evidence>